<keyword evidence="1" id="KW-1133">Transmembrane helix</keyword>
<feature type="transmembrane region" description="Helical" evidence="1">
    <location>
        <begin position="41"/>
        <end position="58"/>
    </location>
</feature>
<protein>
    <submittedName>
        <fullName evidence="2">Uncharacterized protein</fullName>
    </submittedName>
</protein>
<keyword evidence="1" id="KW-0472">Membrane</keyword>
<evidence type="ECO:0000256" key="1">
    <source>
        <dbReference type="SAM" id="Phobius"/>
    </source>
</evidence>
<dbReference type="Proteomes" id="UP001181622">
    <property type="component" value="Unassembled WGS sequence"/>
</dbReference>
<accession>A0ABU1DAX6</accession>
<gene>
    <name evidence="2" type="ORF">IHQ68_01295</name>
</gene>
<keyword evidence="1" id="KW-0812">Transmembrane</keyword>
<evidence type="ECO:0000313" key="2">
    <source>
        <dbReference type="EMBL" id="MDR4305259.1"/>
    </source>
</evidence>
<dbReference type="EMBL" id="JADBEO010000002">
    <property type="protein sequence ID" value="MDR4305259.1"/>
    <property type="molecule type" value="Genomic_DNA"/>
</dbReference>
<comment type="caution">
    <text evidence="2">The sequence shown here is derived from an EMBL/GenBank/DDBJ whole genome shotgun (WGS) entry which is preliminary data.</text>
</comment>
<dbReference type="RefSeq" id="WP_309388307.1">
    <property type="nucleotide sequence ID" value="NZ_JADBEO010000002.1"/>
</dbReference>
<evidence type="ECO:0000313" key="3">
    <source>
        <dbReference type="Proteomes" id="UP001181622"/>
    </source>
</evidence>
<keyword evidence="3" id="KW-1185">Reference proteome</keyword>
<name>A0ABU1DAX6_9HYPH</name>
<proteinExistence type="predicted"/>
<sequence length="61" mass="6625">MKTLLLILGLIALAIGGLWIGQGLGWIAWPRESFMIAQTEWAWYGAGLAAVGAALVVWSRR</sequence>
<reference evidence="2" key="1">
    <citation type="submission" date="2020-10" db="EMBL/GenBank/DDBJ databases">
        <authorList>
            <person name="Abbas A."/>
            <person name="Razzaq R."/>
            <person name="Waqas M."/>
            <person name="Abbas N."/>
            <person name="Nielsen T.K."/>
            <person name="Hansen L.H."/>
            <person name="Hussain S."/>
            <person name="Shahid M."/>
        </authorList>
    </citation>
    <scope>NUCLEOTIDE SEQUENCE</scope>
    <source>
        <strain evidence="2">S14</strain>
    </source>
</reference>
<organism evidence="2 3">
    <name type="scientific">Chelatococcus sambhunathii</name>
    <dbReference type="NCBI Taxonomy" id="363953"/>
    <lineage>
        <taxon>Bacteria</taxon>
        <taxon>Pseudomonadati</taxon>
        <taxon>Pseudomonadota</taxon>
        <taxon>Alphaproteobacteria</taxon>
        <taxon>Hyphomicrobiales</taxon>
        <taxon>Chelatococcaceae</taxon>
        <taxon>Chelatococcus</taxon>
    </lineage>
</organism>